<gene>
    <name evidence="1" type="ORF">DM02DRAFT_632180</name>
</gene>
<proteinExistence type="predicted"/>
<accession>A0A2V1DE02</accession>
<reference evidence="1 2" key="1">
    <citation type="journal article" date="2018" name="Sci. Rep.">
        <title>Comparative genomics provides insights into the lifestyle and reveals functional heterogeneity of dark septate endophytic fungi.</title>
        <authorList>
            <person name="Knapp D.G."/>
            <person name="Nemeth J.B."/>
            <person name="Barry K."/>
            <person name="Hainaut M."/>
            <person name="Henrissat B."/>
            <person name="Johnson J."/>
            <person name="Kuo A."/>
            <person name="Lim J.H.P."/>
            <person name="Lipzen A."/>
            <person name="Nolan M."/>
            <person name="Ohm R.A."/>
            <person name="Tamas L."/>
            <person name="Grigoriev I.V."/>
            <person name="Spatafora J.W."/>
            <person name="Nagy L.G."/>
            <person name="Kovacs G.M."/>
        </authorList>
    </citation>
    <scope>NUCLEOTIDE SEQUENCE [LARGE SCALE GENOMIC DNA]</scope>
    <source>
        <strain evidence="1 2">DSE2036</strain>
    </source>
</reference>
<dbReference type="Proteomes" id="UP000244855">
    <property type="component" value="Unassembled WGS sequence"/>
</dbReference>
<dbReference type="AlphaFoldDB" id="A0A2V1DE02"/>
<evidence type="ECO:0000313" key="2">
    <source>
        <dbReference type="Proteomes" id="UP000244855"/>
    </source>
</evidence>
<name>A0A2V1DE02_9PLEO</name>
<protein>
    <submittedName>
        <fullName evidence="1">Uncharacterized protein</fullName>
    </submittedName>
</protein>
<evidence type="ECO:0000313" key="1">
    <source>
        <dbReference type="EMBL" id="PVH96245.1"/>
    </source>
</evidence>
<organism evidence="1 2">
    <name type="scientific">Periconia macrospinosa</name>
    <dbReference type="NCBI Taxonomy" id="97972"/>
    <lineage>
        <taxon>Eukaryota</taxon>
        <taxon>Fungi</taxon>
        <taxon>Dikarya</taxon>
        <taxon>Ascomycota</taxon>
        <taxon>Pezizomycotina</taxon>
        <taxon>Dothideomycetes</taxon>
        <taxon>Pleosporomycetidae</taxon>
        <taxon>Pleosporales</taxon>
        <taxon>Massarineae</taxon>
        <taxon>Periconiaceae</taxon>
        <taxon>Periconia</taxon>
    </lineage>
</organism>
<sequence length="178" mass="19947">MASGVDLVRRNLYFGPTRFVQRHCSIRWTIGTEIMDPLTSPHDGRWVFLIRAKLQRVLAQCTALVRSLSTPWHCDKSLARSSTPAAASVTTSARASSEMDLDAQFDGICHGFPKSWPLKIASHEAGRVGVLVSPDFSLEKRRNMESGFLFPMDKLEDNGKRWQAQTLQLPDLAQADDF</sequence>
<dbReference type="EMBL" id="KZ805470">
    <property type="protein sequence ID" value="PVH96245.1"/>
    <property type="molecule type" value="Genomic_DNA"/>
</dbReference>
<keyword evidence="2" id="KW-1185">Reference proteome</keyword>